<keyword evidence="2" id="KW-0614">Plasmid</keyword>
<evidence type="ECO:0000259" key="1">
    <source>
        <dbReference type="Pfam" id="PF05709"/>
    </source>
</evidence>
<reference evidence="2" key="2">
    <citation type="submission" date="2009-12" db="EMBL/GenBank/DDBJ databases">
        <authorList>
            <person name="Summers A.O."/>
            <person name="Shearer J."/>
            <person name="Wireman J."/>
        </authorList>
    </citation>
    <scope>NUCLEOTIDE SEQUENCE</scope>
    <source>
        <strain evidence="2">Y74T</strain>
        <plasmid evidence="2">pWBG758</plasmid>
    </source>
</reference>
<dbReference type="Gene3D" id="2.40.30.200">
    <property type="match status" value="1"/>
</dbReference>
<dbReference type="AlphaFoldDB" id="D2J8A8"/>
<geneLocation type="plasmid" evidence="2">
    <name>pWBG758</name>
</geneLocation>
<feature type="domain" description="Siphovirus-type tail component RIFT-related" evidence="1">
    <location>
        <begin position="33"/>
        <end position="128"/>
    </location>
</feature>
<reference evidence="2" key="1">
    <citation type="submission" date="2009-08" db="EMBL/GenBank/DDBJ databases">
        <authorList>
            <person name="Gill J."/>
            <person name="Borman J."/>
            <person name="Shetty J."/>
            <person name="Hostetler J."/>
            <person name="Durkin S."/>
            <person name="Montgomery B."/>
        </authorList>
    </citation>
    <scope>NUCLEOTIDE SEQUENCE</scope>
    <source>
        <strain evidence="2">Y74T</strain>
        <plasmid evidence="2">pWBG758</plasmid>
    </source>
</reference>
<dbReference type="InterPro" id="IPR008841">
    <property type="entry name" value="Siphovirus-type_tail_N"/>
</dbReference>
<dbReference type="Pfam" id="PF05709">
    <property type="entry name" value="Sipho_tail"/>
    <property type="match status" value="1"/>
</dbReference>
<protein>
    <recommendedName>
        <fullName evidence="1">Siphovirus-type tail component RIFT-related domain-containing protein</fullName>
    </recommendedName>
</protein>
<evidence type="ECO:0000313" key="2">
    <source>
        <dbReference type="EMBL" id="ACZ59008.1"/>
    </source>
</evidence>
<organism evidence="2">
    <name type="scientific">Staphylococcus aureus</name>
    <dbReference type="NCBI Taxonomy" id="1280"/>
    <lineage>
        <taxon>Bacteria</taxon>
        <taxon>Bacillati</taxon>
        <taxon>Bacillota</taxon>
        <taxon>Bacilli</taxon>
        <taxon>Bacillales</taxon>
        <taxon>Staphylococcaceae</taxon>
        <taxon>Staphylococcus</taxon>
    </lineage>
</organism>
<accession>D2J8A8</accession>
<name>D2J8A8_STAAU</name>
<dbReference type="EMBL" id="GQ900400">
    <property type="protein sequence ID" value="ACZ59008.1"/>
    <property type="molecule type" value="Genomic_DNA"/>
</dbReference>
<gene>
    <name evidence="2" type="ORF">SAP040A_026</name>
</gene>
<proteinExistence type="predicted"/>
<sequence>MSKWARMFDKNSSFTITDIPKLSMLDFEEEGVQVNANAQEMNGTDGVILGGRTTFGSFKLILRFWYKGNDTDDYNLMKQRLRGLLFKRDPYYISHSDMPGKKYAVYCEDNAITDVGTQFGQFEVSFVVFKGYSESLKDTQSLNLMSDFWQYGNGLTASEDTKYTHHKNKFKIFNGSTDTIEPAMNRHDLEITINIDAPNGFKLVNKTNKTEFEYTKKLTTKDTLVIKGANPFLKNKRVGHNTTFEYVTIAEGYNDFEIQGDGAILKEIKFKFPFIYR</sequence>